<dbReference type="GO" id="GO:0005634">
    <property type="term" value="C:nucleus"/>
    <property type="evidence" value="ECO:0007669"/>
    <property type="project" value="TreeGrafter"/>
</dbReference>
<dbReference type="InterPro" id="IPR023696">
    <property type="entry name" value="Ureohydrolase_dom_sf"/>
</dbReference>
<dbReference type="SUPFAM" id="SSF52768">
    <property type="entry name" value="Arginase/deacetylase"/>
    <property type="match status" value="1"/>
</dbReference>
<dbReference type="GO" id="GO:0030145">
    <property type="term" value="F:manganese ion binding"/>
    <property type="evidence" value="ECO:0007669"/>
    <property type="project" value="TreeGrafter"/>
</dbReference>
<dbReference type="PANTHER" id="PTHR43782">
    <property type="entry name" value="ARGINASE"/>
    <property type="match status" value="1"/>
</dbReference>
<dbReference type="InterPro" id="IPR006035">
    <property type="entry name" value="Ureohydrolase"/>
</dbReference>
<keyword evidence="2" id="KW-0378">Hydrolase</keyword>
<dbReference type="EMBL" id="MN740347">
    <property type="protein sequence ID" value="QHU01745.1"/>
    <property type="molecule type" value="Genomic_DNA"/>
</dbReference>
<name>A0A6C0J7L5_9ZZZZ</name>
<dbReference type="Gene3D" id="3.40.800.10">
    <property type="entry name" value="Ureohydrolase domain"/>
    <property type="match status" value="1"/>
</dbReference>
<dbReference type="PRINTS" id="PR00116">
    <property type="entry name" value="ARGINASE"/>
</dbReference>
<evidence type="ECO:0000256" key="3">
    <source>
        <dbReference type="ARBA" id="ARBA00023211"/>
    </source>
</evidence>
<dbReference type="GO" id="GO:0004053">
    <property type="term" value="F:arginase activity"/>
    <property type="evidence" value="ECO:0007669"/>
    <property type="project" value="TreeGrafter"/>
</dbReference>
<evidence type="ECO:0000256" key="2">
    <source>
        <dbReference type="ARBA" id="ARBA00022801"/>
    </source>
</evidence>
<evidence type="ECO:0000313" key="4">
    <source>
        <dbReference type="EMBL" id="QHU01745.1"/>
    </source>
</evidence>
<dbReference type="PROSITE" id="PS51409">
    <property type="entry name" value="ARGINASE_2"/>
    <property type="match status" value="1"/>
</dbReference>
<dbReference type="Pfam" id="PF00491">
    <property type="entry name" value="Arginase"/>
    <property type="match status" value="1"/>
</dbReference>
<organism evidence="4">
    <name type="scientific">viral metagenome</name>
    <dbReference type="NCBI Taxonomy" id="1070528"/>
    <lineage>
        <taxon>unclassified sequences</taxon>
        <taxon>metagenomes</taxon>
        <taxon>organismal metagenomes</taxon>
    </lineage>
</organism>
<evidence type="ECO:0008006" key="5">
    <source>
        <dbReference type="Google" id="ProtNLM"/>
    </source>
</evidence>
<dbReference type="AlphaFoldDB" id="A0A6C0J7L5"/>
<reference evidence="4" key="1">
    <citation type="journal article" date="2020" name="Nature">
        <title>Giant virus diversity and host interactions through global metagenomics.</title>
        <authorList>
            <person name="Schulz F."/>
            <person name="Roux S."/>
            <person name="Paez-Espino D."/>
            <person name="Jungbluth S."/>
            <person name="Walsh D.A."/>
            <person name="Denef V.J."/>
            <person name="McMahon K.D."/>
            <person name="Konstantinidis K.T."/>
            <person name="Eloe-Fadrosh E.A."/>
            <person name="Kyrpides N.C."/>
            <person name="Woyke T."/>
        </authorList>
    </citation>
    <scope>NUCLEOTIDE SEQUENCE</scope>
    <source>
        <strain evidence="4">GVMAG-M-3300025874-2</strain>
    </source>
</reference>
<dbReference type="PANTHER" id="PTHR43782:SF3">
    <property type="entry name" value="ARGINASE"/>
    <property type="match status" value="1"/>
</dbReference>
<keyword evidence="3" id="KW-0464">Manganese</keyword>
<keyword evidence="1" id="KW-0479">Metal-binding</keyword>
<dbReference type="GO" id="GO:0005829">
    <property type="term" value="C:cytosol"/>
    <property type="evidence" value="ECO:0007669"/>
    <property type="project" value="TreeGrafter"/>
</dbReference>
<proteinExistence type="predicted"/>
<evidence type="ECO:0000256" key="1">
    <source>
        <dbReference type="ARBA" id="ARBA00022723"/>
    </source>
</evidence>
<protein>
    <recommendedName>
        <fullName evidence="5">Arginase</fullName>
    </recommendedName>
</protein>
<accession>A0A6C0J7L5</accession>
<sequence length="262" mass="29140">MINPLIKVIGASCKYGQTKGGVESAARMLSRFLPNKEDVIHIDHFENDGYNKLFSAHNRFLNMGHRPLTIGGDHSISLATVASSIKKFEDDLTVVWVDAHADINTRQSSTTNNLHGMPLGCLLGHDNIYNLPTMKPEQLIYIGLRDIDDYEQGVMNDLNIESYSMDHIKQNSLPDILKNICNRSEVIHLSLDVDSIDPTIITGTGTPVPGGLSLDDVHDIISILSSKIKASDIVEFNPLLCEDNNTLYKEIRDIAKLIYLLE</sequence>